<dbReference type="AlphaFoldDB" id="A0AAD3D0Q6"/>
<evidence type="ECO:0000313" key="5">
    <source>
        <dbReference type="Proteomes" id="UP001054902"/>
    </source>
</evidence>
<evidence type="ECO:0000256" key="2">
    <source>
        <dbReference type="SAM" id="Phobius"/>
    </source>
</evidence>
<evidence type="ECO:0000256" key="3">
    <source>
        <dbReference type="SAM" id="SignalP"/>
    </source>
</evidence>
<feature type="region of interest" description="Disordered" evidence="1">
    <location>
        <begin position="72"/>
        <end position="99"/>
    </location>
</feature>
<comment type="caution">
    <text evidence="4">The sequence shown here is derived from an EMBL/GenBank/DDBJ whole genome shotgun (WGS) entry which is preliminary data.</text>
</comment>
<feature type="signal peptide" evidence="3">
    <location>
        <begin position="1"/>
        <end position="23"/>
    </location>
</feature>
<organism evidence="4 5">
    <name type="scientific">Chaetoceros tenuissimus</name>
    <dbReference type="NCBI Taxonomy" id="426638"/>
    <lineage>
        <taxon>Eukaryota</taxon>
        <taxon>Sar</taxon>
        <taxon>Stramenopiles</taxon>
        <taxon>Ochrophyta</taxon>
        <taxon>Bacillariophyta</taxon>
        <taxon>Coscinodiscophyceae</taxon>
        <taxon>Chaetocerotophycidae</taxon>
        <taxon>Chaetocerotales</taxon>
        <taxon>Chaetocerotaceae</taxon>
        <taxon>Chaetoceros</taxon>
    </lineage>
</organism>
<keyword evidence="2" id="KW-1133">Transmembrane helix</keyword>
<name>A0AAD3D0Q6_9STRA</name>
<reference evidence="4 5" key="1">
    <citation type="journal article" date="2021" name="Sci. Rep.">
        <title>The genome of the diatom Chaetoceros tenuissimus carries an ancient integrated fragment of an extant virus.</title>
        <authorList>
            <person name="Hongo Y."/>
            <person name="Kimura K."/>
            <person name="Takaki Y."/>
            <person name="Yoshida Y."/>
            <person name="Baba S."/>
            <person name="Kobayashi G."/>
            <person name="Nagasaki K."/>
            <person name="Hano T."/>
            <person name="Tomaru Y."/>
        </authorList>
    </citation>
    <scope>NUCLEOTIDE SEQUENCE [LARGE SCALE GENOMIC DNA]</scope>
    <source>
        <strain evidence="4 5">NIES-3715</strain>
    </source>
</reference>
<feature type="chain" id="PRO_5042091844" evidence="3">
    <location>
        <begin position="24"/>
        <end position="171"/>
    </location>
</feature>
<dbReference type="EMBL" id="BLLK01000047">
    <property type="protein sequence ID" value="GFH53999.1"/>
    <property type="molecule type" value="Genomic_DNA"/>
</dbReference>
<dbReference type="Proteomes" id="UP001054902">
    <property type="component" value="Unassembled WGS sequence"/>
</dbReference>
<keyword evidence="3" id="KW-0732">Signal</keyword>
<accession>A0AAD3D0Q6</accession>
<proteinExistence type="predicted"/>
<sequence>MKAKATTLHLLLSVICMLNSVHGFTVPKPAEVQHKNAAYSNLFSLHPITSCEPFRRSKVNSMPRSIMKMTEEAAEEENQGETVTDAEDSEDKGTEVAKKEKERSGLVTALILGPPLLAKFMVVLIVKFLTDIVVFPLLFLYRICKSAKNKVVGLFVKDDMMNGDKVNGNHS</sequence>
<protein>
    <submittedName>
        <fullName evidence="4">Uncharacterized protein</fullName>
    </submittedName>
</protein>
<keyword evidence="5" id="KW-1185">Reference proteome</keyword>
<keyword evidence="2" id="KW-0472">Membrane</keyword>
<feature type="compositionally biased region" description="Acidic residues" evidence="1">
    <location>
        <begin position="72"/>
        <end position="90"/>
    </location>
</feature>
<gene>
    <name evidence="4" type="ORF">CTEN210_10475</name>
</gene>
<keyword evidence="2" id="KW-0812">Transmembrane</keyword>
<evidence type="ECO:0000256" key="1">
    <source>
        <dbReference type="SAM" id="MobiDB-lite"/>
    </source>
</evidence>
<feature type="transmembrane region" description="Helical" evidence="2">
    <location>
        <begin position="120"/>
        <end position="141"/>
    </location>
</feature>
<evidence type="ECO:0000313" key="4">
    <source>
        <dbReference type="EMBL" id="GFH53999.1"/>
    </source>
</evidence>